<protein>
    <recommendedName>
        <fullName evidence="3">ParB/Sulfiredoxin domain-containing protein</fullName>
    </recommendedName>
</protein>
<dbReference type="SUPFAM" id="SSF110849">
    <property type="entry name" value="ParB/Sulfiredoxin"/>
    <property type="match status" value="1"/>
</dbReference>
<gene>
    <name evidence="1" type="ORF">U27_00399</name>
</gene>
<dbReference type="Proteomes" id="UP000030661">
    <property type="component" value="Unassembled WGS sequence"/>
</dbReference>
<sequence length="294" mass="33659">MSSGVYVKSIQALVDFRNGVGEFCHDTQHALDGVARDIRRFQEWLLERQHYWQRRVEEDDEDREAYEELQNVIRWRWMVEQVVEEQYKPQAYRLARWVNTELPKAQVFLGETVNKLEQFINVATPSSSGMSSASTSIATSISGSASTASSQPTSSGSAWVEKGIRNTPIKNILKQIDFNQSHVKETKDFGKVAHVTMLEGFRKLREVVLSAVEQGADGDYFAKLDQEQGLPYEHGYERVYDAFYGDDAIRVNKMGEKYDVINGYHRLFVAKELGLETLPIQIVERVEEEHNTPS</sequence>
<evidence type="ECO:0000313" key="2">
    <source>
        <dbReference type="Proteomes" id="UP000030661"/>
    </source>
</evidence>
<dbReference type="EMBL" id="DF820473">
    <property type="protein sequence ID" value="GAK60502.1"/>
    <property type="molecule type" value="Genomic_DNA"/>
</dbReference>
<name>A0A081C7E7_VECG1</name>
<evidence type="ECO:0000313" key="1">
    <source>
        <dbReference type="EMBL" id="GAK60502.1"/>
    </source>
</evidence>
<evidence type="ECO:0008006" key="3">
    <source>
        <dbReference type="Google" id="ProtNLM"/>
    </source>
</evidence>
<keyword evidence="2" id="KW-1185">Reference proteome</keyword>
<organism evidence="1">
    <name type="scientific">Vecturithrix granuli</name>
    <dbReference type="NCBI Taxonomy" id="1499967"/>
    <lineage>
        <taxon>Bacteria</taxon>
        <taxon>Candidatus Moduliflexota</taxon>
        <taxon>Candidatus Vecturitrichia</taxon>
        <taxon>Candidatus Vecturitrichales</taxon>
        <taxon>Candidatus Vecturitrichaceae</taxon>
        <taxon>Candidatus Vecturithrix</taxon>
    </lineage>
</organism>
<proteinExistence type="predicted"/>
<dbReference type="InterPro" id="IPR036086">
    <property type="entry name" value="ParB/Sulfiredoxin_sf"/>
</dbReference>
<accession>A0A081C7E7</accession>
<dbReference type="HOGENOM" id="CLU_945461_0_0_0"/>
<dbReference type="STRING" id="1499967.U27_00399"/>
<dbReference type="AlphaFoldDB" id="A0A081C7E7"/>
<reference evidence="1" key="1">
    <citation type="journal article" date="2015" name="PeerJ">
        <title>First genomic representation of candidate bacterial phylum KSB3 points to enhanced environmental sensing as a trigger of wastewater bulking.</title>
        <authorList>
            <person name="Sekiguchi Y."/>
            <person name="Ohashi A."/>
            <person name="Parks D.H."/>
            <person name="Yamauchi T."/>
            <person name="Tyson G.W."/>
            <person name="Hugenholtz P."/>
        </authorList>
    </citation>
    <scope>NUCLEOTIDE SEQUENCE [LARGE SCALE GENOMIC DNA]</scope>
</reference>
<dbReference type="Gene3D" id="3.90.1530.10">
    <property type="entry name" value="Conserved hypothetical protein from pyrococcus furiosus pfu- 392566-001, ParB domain"/>
    <property type="match status" value="1"/>
</dbReference>